<comment type="caution">
    <text evidence="3">The sequence shown here is derived from an EMBL/GenBank/DDBJ whole genome shotgun (WGS) entry which is preliminary data.</text>
</comment>
<gene>
    <name evidence="3" type="ORF">GD597_06010</name>
</gene>
<dbReference type="RefSeq" id="WP_171606937.1">
    <property type="nucleotide sequence ID" value="NZ_WHPF01000004.1"/>
</dbReference>
<dbReference type="Proteomes" id="UP000598971">
    <property type="component" value="Unassembled WGS sequence"/>
</dbReference>
<proteinExistence type="predicted"/>
<keyword evidence="2" id="KW-0472">Membrane</keyword>
<organism evidence="3 4">
    <name type="scientific">Limnovirga soli</name>
    <dbReference type="NCBI Taxonomy" id="2656915"/>
    <lineage>
        <taxon>Bacteria</taxon>
        <taxon>Pseudomonadati</taxon>
        <taxon>Bacteroidota</taxon>
        <taxon>Chitinophagia</taxon>
        <taxon>Chitinophagales</taxon>
        <taxon>Chitinophagaceae</taxon>
        <taxon>Limnovirga</taxon>
    </lineage>
</organism>
<evidence type="ECO:0000313" key="4">
    <source>
        <dbReference type="Proteomes" id="UP000598971"/>
    </source>
</evidence>
<evidence type="ECO:0000256" key="1">
    <source>
        <dbReference type="SAM" id="Coils"/>
    </source>
</evidence>
<keyword evidence="2" id="KW-1133">Transmembrane helix</keyword>
<evidence type="ECO:0000313" key="3">
    <source>
        <dbReference type="EMBL" id="NNV55006.1"/>
    </source>
</evidence>
<dbReference type="EMBL" id="WHPF01000004">
    <property type="protein sequence ID" value="NNV55006.1"/>
    <property type="molecule type" value="Genomic_DNA"/>
</dbReference>
<dbReference type="AlphaFoldDB" id="A0A8J8FFL1"/>
<accession>A0A8J8FFL1</accession>
<evidence type="ECO:0000256" key="2">
    <source>
        <dbReference type="SAM" id="Phobius"/>
    </source>
</evidence>
<sequence>MNWIRKNKWTFWWLLFGVFVIIFIFYIIEHISRSDFNSALLQFGSIIIPLFAAIIIMLQNNEQIDRSTKIQLDHLQKLNDREIEELQKLFQKQIDVLTENTNKQILEFKTMTNEQIKSLQENTNKQILSYTEQTQKVIDELSDNAILLGEILKRELEKGIQHANQQIKDAEKTLEELKGFILGRSEEDKAQQIKQQTSFITWWKGWRDRLKRKHKALLETFQEDLNG</sequence>
<keyword evidence="1" id="KW-0175">Coiled coil</keyword>
<feature type="coiled-coil region" evidence="1">
    <location>
        <begin position="153"/>
        <end position="180"/>
    </location>
</feature>
<protein>
    <submittedName>
        <fullName evidence="3">Uncharacterized protein</fullName>
    </submittedName>
</protein>
<keyword evidence="4" id="KW-1185">Reference proteome</keyword>
<feature type="transmembrane region" description="Helical" evidence="2">
    <location>
        <begin position="9"/>
        <end position="28"/>
    </location>
</feature>
<keyword evidence="2" id="KW-0812">Transmembrane</keyword>
<name>A0A8J8FFL1_9BACT</name>
<reference evidence="3" key="1">
    <citation type="submission" date="2019-10" db="EMBL/GenBank/DDBJ databases">
        <title>Draft genome sequence of Panacibacter sp. KCS-6.</title>
        <authorList>
            <person name="Yim K.J."/>
        </authorList>
    </citation>
    <scope>NUCLEOTIDE SEQUENCE</scope>
    <source>
        <strain evidence="3">KCS-6</strain>
    </source>
</reference>
<feature type="transmembrane region" description="Helical" evidence="2">
    <location>
        <begin position="40"/>
        <end position="58"/>
    </location>
</feature>